<dbReference type="AlphaFoldDB" id="F0Q5S5"/>
<sequence length="230" mass="25932">MPATSRTRDDKFNERRAELGAATLQTLATLGYARTSLREIAQNSAYSHGVLHYYFTDKVDLILCSVRQYKAVCVTRYDRVTAEAGSYGELLERFCDKMAETLREETAMHRLWYDLRSQAMFEESLRADVQAIDKSLESMIWRVLARFAELAAAPVRVSRDIAYAMFDGVFQHALQKYVAGDQEALGELQRSVALLVRQLIDEPKAVARPRSRAATGARAGTAKSRVSRPD</sequence>
<name>F0Q5S5_PARA1</name>
<dbReference type="Proteomes" id="UP000002482">
    <property type="component" value="Chromosome"/>
</dbReference>
<dbReference type="InterPro" id="IPR001647">
    <property type="entry name" value="HTH_TetR"/>
</dbReference>
<dbReference type="GO" id="GO:0003677">
    <property type="term" value="F:DNA binding"/>
    <property type="evidence" value="ECO:0007669"/>
    <property type="project" value="UniProtKB-UniRule"/>
</dbReference>
<organism evidence="5 6">
    <name type="scientific">Paracidovorax avenae (strain ATCC 19860 / DSM 7227 / CCUG 15838 / JCM 20985 / LMG 2117 / NCPPB 1011)</name>
    <name type="common">Acidovorax avenae</name>
    <dbReference type="NCBI Taxonomy" id="643561"/>
    <lineage>
        <taxon>Bacteria</taxon>
        <taxon>Pseudomonadati</taxon>
        <taxon>Pseudomonadota</taxon>
        <taxon>Betaproteobacteria</taxon>
        <taxon>Burkholderiales</taxon>
        <taxon>Comamonadaceae</taxon>
        <taxon>Paracidovorax</taxon>
    </lineage>
</organism>
<dbReference type="InterPro" id="IPR050624">
    <property type="entry name" value="HTH-type_Tx_Regulator"/>
</dbReference>
<feature type="domain" description="HTH tetR-type" evidence="4">
    <location>
        <begin position="13"/>
        <end position="73"/>
    </location>
</feature>
<evidence type="ECO:0000256" key="1">
    <source>
        <dbReference type="ARBA" id="ARBA00023125"/>
    </source>
</evidence>
<keyword evidence="1 2" id="KW-0238">DNA-binding</keyword>
<dbReference type="InterPro" id="IPR009057">
    <property type="entry name" value="Homeodomain-like_sf"/>
</dbReference>
<dbReference type="PANTHER" id="PTHR43479:SF11">
    <property type="entry name" value="ACREF_ENVCD OPERON REPRESSOR-RELATED"/>
    <property type="match status" value="1"/>
</dbReference>
<proteinExistence type="predicted"/>
<dbReference type="PROSITE" id="PS50977">
    <property type="entry name" value="HTH_TETR_2"/>
    <property type="match status" value="1"/>
</dbReference>
<dbReference type="SUPFAM" id="SSF46689">
    <property type="entry name" value="Homeodomain-like"/>
    <property type="match status" value="1"/>
</dbReference>
<feature type="compositionally biased region" description="Low complexity" evidence="3">
    <location>
        <begin position="212"/>
        <end position="224"/>
    </location>
</feature>
<evidence type="ECO:0000256" key="2">
    <source>
        <dbReference type="PROSITE-ProRule" id="PRU00335"/>
    </source>
</evidence>
<protein>
    <submittedName>
        <fullName evidence="5">Regulatory protein TetR</fullName>
    </submittedName>
</protein>
<reference evidence="5" key="1">
    <citation type="submission" date="2011-02" db="EMBL/GenBank/DDBJ databases">
        <title>Complete sequence of Acidovorax avenae subsp. avenae ATCC 19860.</title>
        <authorList>
            <consortium name="US DOE Joint Genome Institute"/>
            <person name="Lucas S."/>
            <person name="Copeland A."/>
            <person name="Lapidus A."/>
            <person name="Cheng J.-F."/>
            <person name="Goodwin L."/>
            <person name="Pitluck S."/>
            <person name="Chertkov O."/>
            <person name="Held B."/>
            <person name="Detter J.C."/>
            <person name="Han C."/>
            <person name="Tapia R."/>
            <person name="Land M."/>
            <person name="Hauser L."/>
            <person name="Kyrpides N."/>
            <person name="Ivanova N."/>
            <person name="Ovchinnikova G."/>
            <person name="Pagani I."/>
            <person name="Gordon S."/>
            <person name="Woyke T."/>
        </authorList>
    </citation>
    <scope>NUCLEOTIDE SEQUENCE</scope>
    <source>
        <strain evidence="5">ATCC 19860</strain>
    </source>
</reference>
<dbReference type="RefSeq" id="WP_013595379.1">
    <property type="nucleotide sequence ID" value="NC_015138.1"/>
</dbReference>
<dbReference type="KEGG" id="aaa:Acav_2983"/>
<feature type="region of interest" description="Disordered" evidence="3">
    <location>
        <begin position="206"/>
        <end position="230"/>
    </location>
</feature>
<gene>
    <name evidence="5" type="ordered locus">Acav_2983</name>
</gene>
<dbReference type="Gene3D" id="1.10.357.10">
    <property type="entry name" value="Tetracycline Repressor, domain 2"/>
    <property type="match status" value="1"/>
</dbReference>
<dbReference type="HOGENOM" id="CLU_093735_0_0_4"/>
<evidence type="ECO:0000313" key="5">
    <source>
        <dbReference type="EMBL" id="ADX46887.1"/>
    </source>
</evidence>
<dbReference type="Pfam" id="PF00440">
    <property type="entry name" value="TetR_N"/>
    <property type="match status" value="1"/>
</dbReference>
<evidence type="ECO:0000256" key="3">
    <source>
        <dbReference type="SAM" id="MobiDB-lite"/>
    </source>
</evidence>
<feature type="DNA-binding region" description="H-T-H motif" evidence="2">
    <location>
        <begin position="36"/>
        <end position="55"/>
    </location>
</feature>
<accession>F0Q5S5</accession>
<keyword evidence="6" id="KW-1185">Reference proteome</keyword>
<dbReference type="PANTHER" id="PTHR43479">
    <property type="entry name" value="ACREF/ENVCD OPERON REPRESSOR-RELATED"/>
    <property type="match status" value="1"/>
</dbReference>
<evidence type="ECO:0000313" key="6">
    <source>
        <dbReference type="Proteomes" id="UP000002482"/>
    </source>
</evidence>
<evidence type="ECO:0000259" key="4">
    <source>
        <dbReference type="PROSITE" id="PS50977"/>
    </source>
</evidence>
<dbReference type="GeneID" id="34238498"/>
<dbReference type="OrthoDB" id="8220622at2"/>
<dbReference type="EMBL" id="CP002521">
    <property type="protein sequence ID" value="ADX46887.1"/>
    <property type="molecule type" value="Genomic_DNA"/>
</dbReference>